<dbReference type="CDD" id="cd00082">
    <property type="entry name" value="HisKA"/>
    <property type="match status" value="1"/>
</dbReference>
<evidence type="ECO:0000256" key="4">
    <source>
        <dbReference type="ARBA" id="ARBA00022553"/>
    </source>
</evidence>
<dbReference type="InterPro" id="IPR003594">
    <property type="entry name" value="HATPase_dom"/>
</dbReference>
<dbReference type="GO" id="GO:0000155">
    <property type="term" value="F:phosphorelay sensor kinase activity"/>
    <property type="evidence" value="ECO:0007669"/>
    <property type="project" value="InterPro"/>
</dbReference>
<evidence type="ECO:0000256" key="7">
    <source>
        <dbReference type="ARBA" id="ARBA00023012"/>
    </source>
</evidence>
<comment type="catalytic activity">
    <reaction evidence="1">
        <text>ATP + protein L-histidine = ADP + protein N-phospho-L-histidine.</text>
        <dbReference type="EC" id="2.7.13.3"/>
    </reaction>
</comment>
<dbReference type="Gene3D" id="3.30.565.10">
    <property type="entry name" value="Histidine kinase-like ATPase, C-terminal domain"/>
    <property type="match status" value="1"/>
</dbReference>
<dbReference type="Proteomes" id="UP000078287">
    <property type="component" value="Unassembled WGS sequence"/>
</dbReference>
<evidence type="ECO:0000256" key="3">
    <source>
        <dbReference type="ARBA" id="ARBA00012438"/>
    </source>
</evidence>
<dbReference type="Gene3D" id="6.10.340.10">
    <property type="match status" value="1"/>
</dbReference>
<dbReference type="SUPFAM" id="SSF158472">
    <property type="entry name" value="HAMP domain-like"/>
    <property type="match status" value="1"/>
</dbReference>
<keyword evidence="9" id="KW-0812">Transmembrane</keyword>
<dbReference type="Pfam" id="PF02518">
    <property type="entry name" value="HATPase_c"/>
    <property type="match status" value="1"/>
</dbReference>
<dbReference type="PROSITE" id="PS50109">
    <property type="entry name" value="HIS_KIN"/>
    <property type="match status" value="1"/>
</dbReference>
<feature type="domain" description="HAMP" evidence="11">
    <location>
        <begin position="173"/>
        <end position="225"/>
    </location>
</feature>
<feature type="transmembrane region" description="Helical" evidence="9">
    <location>
        <begin position="149"/>
        <end position="171"/>
    </location>
</feature>
<dbReference type="Gene3D" id="1.10.287.130">
    <property type="match status" value="1"/>
</dbReference>
<dbReference type="InterPro" id="IPR036890">
    <property type="entry name" value="HATPase_C_sf"/>
</dbReference>
<reference evidence="12 13" key="1">
    <citation type="submission" date="2016-04" db="EMBL/GenBank/DDBJ databases">
        <title>Chloroflexus islandicus sp. nov., a thermophilic filamentous anoxygenic phototrophic bacterium from geyser Strokkur (Iceland).</title>
        <authorList>
            <person name="Gaisin V.A."/>
            <person name="Kalashnikov A.M."/>
            <person name="Sukhacheva M.V."/>
            <person name="Grouzdev D.S."/>
            <person name="Ivanov T.M."/>
            <person name="Kuznetsov B."/>
            <person name="Gorlenko V.M."/>
        </authorList>
    </citation>
    <scope>NUCLEOTIDE SEQUENCE [LARGE SCALE GENOMIC DNA]</scope>
    <source>
        <strain evidence="13">isl-2</strain>
    </source>
</reference>
<dbReference type="CDD" id="cd00075">
    <property type="entry name" value="HATPase"/>
    <property type="match status" value="1"/>
</dbReference>
<dbReference type="SMART" id="SM00304">
    <property type="entry name" value="HAMP"/>
    <property type="match status" value="1"/>
</dbReference>
<gene>
    <name evidence="12" type="ORF">A6A03_06680</name>
</gene>
<evidence type="ECO:0000256" key="9">
    <source>
        <dbReference type="SAM" id="Phobius"/>
    </source>
</evidence>
<protein>
    <recommendedName>
        <fullName evidence="3">histidine kinase</fullName>
        <ecNumber evidence="3">2.7.13.3</ecNumber>
    </recommendedName>
</protein>
<keyword evidence="4" id="KW-0597">Phosphoprotein</keyword>
<proteinExistence type="predicted"/>
<dbReference type="Pfam" id="PF00512">
    <property type="entry name" value="HisKA"/>
    <property type="match status" value="1"/>
</dbReference>
<dbReference type="GO" id="GO:0016020">
    <property type="term" value="C:membrane"/>
    <property type="evidence" value="ECO:0007669"/>
    <property type="project" value="UniProtKB-SubCell"/>
</dbReference>
<evidence type="ECO:0000259" key="10">
    <source>
        <dbReference type="PROSITE" id="PS50109"/>
    </source>
</evidence>
<dbReference type="SUPFAM" id="SSF47384">
    <property type="entry name" value="Homodimeric domain of signal transducing histidine kinase"/>
    <property type="match status" value="1"/>
</dbReference>
<keyword evidence="5" id="KW-0808">Transferase</keyword>
<dbReference type="InterPro" id="IPR036097">
    <property type="entry name" value="HisK_dim/P_sf"/>
</dbReference>
<dbReference type="EMBL" id="LWQS01000011">
    <property type="protein sequence ID" value="OAN49739.1"/>
    <property type="molecule type" value="Genomic_DNA"/>
</dbReference>
<keyword evidence="9" id="KW-1133">Transmembrane helix</keyword>
<dbReference type="EC" id="2.7.13.3" evidence="3"/>
<evidence type="ECO:0000313" key="13">
    <source>
        <dbReference type="Proteomes" id="UP000078287"/>
    </source>
</evidence>
<dbReference type="FunFam" id="3.30.565.10:FF:000006">
    <property type="entry name" value="Sensor histidine kinase WalK"/>
    <property type="match status" value="1"/>
</dbReference>
<name>A0A178MM43_9CHLR</name>
<feature type="transmembrane region" description="Helical" evidence="9">
    <location>
        <begin position="6"/>
        <end position="32"/>
    </location>
</feature>
<feature type="coiled-coil region" evidence="8">
    <location>
        <begin position="206"/>
        <end position="233"/>
    </location>
</feature>
<evidence type="ECO:0000256" key="2">
    <source>
        <dbReference type="ARBA" id="ARBA00004370"/>
    </source>
</evidence>
<evidence type="ECO:0000259" key="11">
    <source>
        <dbReference type="PROSITE" id="PS50885"/>
    </source>
</evidence>
<accession>A0A178MM43</accession>
<dbReference type="Pfam" id="PF00672">
    <property type="entry name" value="HAMP"/>
    <property type="match status" value="1"/>
</dbReference>
<organism evidence="12 13">
    <name type="scientific">Chloroflexus islandicus</name>
    <dbReference type="NCBI Taxonomy" id="1707952"/>
    <lineage>
        <taxon>Bacteria</taxon>
        <taxon>Bacillati</taxon>
        <taxon>Chloroflexota</taxon>
        <taxon>Chloroflexia</taxon>
        <taxon>Chloroflexales</taxon>
        <taxon>Chloroflexineae</taxon>
        <taxon>Chloroflexaceae</taxon>
        <taxon>Chloroflexus</taxon>
    </lineage>
</organism>
<evidence type="ECO:0000256" key="6">
    <source>
        <dbReference type="ARBA" id="ARBA00022777"/>
    </source>
</evidence>
<dbReference type="InterPro" id="IPR004358">
    <property type="entry name" value="Sig_transdc_His_kin-like_C"/>
</dbReference>
<keyword evidence="7" id="KW-0902">Two-component regulatory system</keyword>
<dbReference type="OrthoDB" id="9800372at2"/>
<comment type="caution">
    <text evidence="12">The sequence shown here is derived from an EMBL/GenBank/DDBJ whole genome shotgun (WGS) entry which is preliminary data.</text>
</comment>
<dbReference type="InterPro" id="IPR005467">
    <property type="entry name" value="His_kinase_dom"/>
</dbReference>
<keyword evidence="13" id="KW-1185">Reference proteome</keyword>
<dbReference type="STRING" id="1707952.A6A03_06680"/>
<dbReference type="PANTHER" id="PTHR43711:SF1">
    <property type="entry name" value="HISTIDINE KINASE 1"/>
    <property type="match status" value="1"/>
</dbReference>
<keyword evidence="9" id="KW-0472">Membrane</keyword>
<keyword evidence="6 12" id="KW-0418">Kinase</keyword>
<keyword evidence="8" id="KW-0175">Coiled coil</keyword>
<evidence type="ECO:0000256" key="5">
    <source>
        <dbReference type="ARBA" id="ARBA00022679"/>
    </source>
</evidence>
<dbReference type="AlphaFoldDB" id="A0A178MM43"/>
<dbReference type="PANTHER" id="PTHR43711">
    <property type="entry name" value="TWO-COMPONENT HISTIDINE KINASE"/>
    <property type="match status" value="1"/>
</dbReference>
<evidence type="ECO:0000313" key="12">
    <source>
        <dbReference type="EMBL" id="OAN49739.1"/>
    </source>
</evidence>
<dbReference type="InterPro" id="IPR003660">
    <property type="entry name" value="HAMP_dom"/>
</dbReference>
<evidence type="ECO:0000256" key="8">
    <source>
        <dbReference type="SAM" id="Coils"/>
    </source>
</evidence>
<feature type="domain" description="Histidine kinase" evidence="10">
    <location>
        <begin position="233"/>
        <end position="448"/>
    </location>
</feature>
<dbReference type="InterPro" id="IPR003661">
    <property type="entry name" value="HisK_dim/P_dom"/>
</dbReference>
<dbReference type="CDD" id="cd06225">
    <property type="entry name" value="HAMP"/>
    <property type="match status" value="1"/>
</dbReference>
<dbReference type="PROSITE" id="PS50885">
    <property type="entry name" value="HAMP"/>
    <property type="match status" value="1"/>
</dbReference>
<dbReference type="RefSeq" id="WP_066782492.1">
    <property type="nucleotide sequence ID" value="NZ_LWQS01000011.1"/>
</dbReference>
<sequence>MRPPRLFNLMLTAFALVIVLGISGMVLSFWLVTRWNDPDQIRWMEAEMAARNQAMQLAAYYQQTGSWSGVERQLGPLPQGFGKIKGAVALLDANGRVVAGRRRPFIARGNEAVRRIPIVVNDQQVGTLVFSVVDTDESFPIGDLNRRPLLWGMLGAGAGLMAILLVMAAIFSRRISAPLRQISAAAQAIANGDHSSRVQPANVRELAELAESFNRMTAALQQADQQRRQLTADVAHELRTPLSIIKGRLEGIQDGVYEADAEQIEALLSEVALLERLINDLHLLALADAGQLPLYRETVAPAMLVNEAVRSFAQSAAERAIQLTAEPAAGLPDIDVDPQRIAQVLGNLISNALRHTPAGGAVRVTVAAEPDGIVFSVADTGPGIDPADLPHIFDRFYRADRARTRSSGGAGLGLAIARRLVEAHGGQIWAESELERGTTVSFRLPAGVDTPSVMIVHQPAIVNGQH</sequence>
<dbReference type="SMART" id="SM00388">
    <property type="entry name" value="HisKA"/>
    <property type="match status" value="1"/>
</dbReference>
<dbReference type="InterPro" id="IPR050736">
    <property type="entry name" value="Sensor_HK_Regulatory"/>
</dbReference>
<dbReference type="SMART" id="SM00387">
    <property type="entry name" value="HATPase_c"/>
    <property type="match status" value="1"/>
</dbReference>
<comment type="subcellular location">
    <subcellularLocation>
        <location evidence="2">Membrane</location>
    </subcellularLocation>
</comment>
<evidence type="ECO:0000256" key="1">
    <source>
        <dbReference type="ARBA" id="ARBA00000085"/>
    </source>
</evidence>
<dbReference type="SUPFAM" id="SSF55874">
    <property type="entry name" value="ATPase domain of HSP90 chaperone/DNA topoisomerase II/histidine kinase"/>
    <property type="match status" value="1"/>
</dbReference>
<dbReference type="PRINTS" id="PR00344">
    <property type="entry name" value="BCTRLSENSOR"/>
</dbReference>